<dbReference type="Pfam" id="PF02458">
    <property type="entry name" value="Transferase"/>
    <property type="match status" value="2"/>
</dbReference>
<dbReference type="PANTHER" id="PTHR31642:SF324">
    <property type="entry name" value="SPERMIDINE HYDROXYCINNAMOYL TRANSFERASE"/>
    <property type="match status" value="1"/>
</dbReference>
<dbReference type="InterPro" id="IPR050317">
    <property type="entry name" value="Plant_Fungal_Acyltransferase"/>
</dbReference>
<sequence length="889" mass="98931">MIEISNKTSSMVKPAERTWSGKLPLSELDQTGVTGHIPTFYFYTQSPHDWTTILQTLKSSLSSILVHFYPLAGRLSPVAGGRLELDCNAAGVQFVEAYADNKLTDLDTFLPLPIYHQLIPSIDYQNTPHEEIPLLVLQVTRFVCGGFCLSLSMSHTVADGEGALHFTCEWARISRGELLESPPYLDRKVLRAGDPPRASSSFEHAESNPPPILIEQSDNEPEHEKKTKVRMLKLTATQVEKLKKKANNSWKREMSRGFTRYEVITAHIWRTACNVRNHKPEQPTALAIAMNVRSKMRPPLPREYFGNAVIDAIATGCSGEIVSKPLGYSSSKIREAIERVDDEHVNSVIDFLKGQEDLSKFRELKSRSNGGGFCGNPNLGVTSWLTLPIYGADFGWGKEVHMTPGTHDNDGDSLILHGEDGDGSLVVALCLQVRHMEDFQKLVYNKTSCMVKPADQTWSGKLALSELDQTGVTVHVPTMYFYRQSPEDWFDVLQTLKSSLSSTLVHFYPLAGRLSSVSGGRLELDCNAAGVQFVEAYADKKLTDLDTFLPSPIYHQLTPSIDYVSAPLEEIPLLVLQVTRFVCGGLSLGLSISHVVADGQSALHFVSEWARISRGESLESPPYLDRKVLRAGDPPRANSRLEHTEFDPPPILIDHSENESEHEKETDVTMLNLTATQVEKLRNKANNSWKSEMSHGFTRYEAITAHIWRTACKVRNHKPEQPTALAICIDVRGKMSPPLPRKYFGNAIINVIATGRSGEIVSKPLGYSSSKIRDAIEKVDDEHVNSVIDFLKGQEDLSKFRDLQPSSNDGHFYGNPNLGVISWLTLPLYGADFGWGKEIHMGPGTHDSDGDSLILHGKDGDGSLVVALCLQVRHMEDFQKVFYQDIDIE</sequence>
<gene>
    <name evidence="5" type="ORF">Ccrd_009712</name>
</gene>
<keyword evidence="6" id="KW-1185">Reference proteome</keyword>
<evidence type="ECO:0000313" key="6">
    <source>
        <dbReference type="Proteomes" id="UP000243975"/>
    </source>
</evidence>
<accession>A0A124SI78</accession>
<dbReference type="Gene3D" id="3.30.559.10">
    <property type="entry name" value="Chloramphenicol acetyltransferase-like domain"/>
    <property type="match status" value="4"/>
</dbReference>
<feature type="region of interest" description="Disordered" evidence="4">
    <location>
        <begin position="195"/>
        <end position="224"/>
    </location>
</feature>
<evidence type="ECO:0000256" key="4">
    <source>
        <dbReference type="SAM" id="MobiDB-lite"/>
    </source>
</evidence>
<dbReference type="Proteomes" id="UP000243975">
    <property type="component" value="Unassembled WGS sequence"/>
</dbReference>
<dbReference type="STRING" id="59895.A0A124SI78"/>
<evidence type="ECO:0000256" key="1">
    <source>
        <dbReference type="ARBA" id="ARBA00009861"/>
    </source>
</evidence>
<dbReference type="FunFam" id="3.30.559.10:FF:000008">
    <property type="entry name" value="Tryptamine hydroxycinnamoyl transferase"/>
    <property type="match status" value="2"/>
</dbReference>
<keyword evidence="2" id="KW-0808">Transferase</keyword>
<name>A0A124SI78_CYNCS</name>
<dbReference type="EMBL" id="LEKV01000029">
    <property type="protein sequence ID" value="KVI11866.1"/>
    <property type="molecule type" value="Genomic_DNA"/>
</dbReference>
<evidence type="ECO:0000256" key="3">
    <source>
        <dbReference type="ARBA" id="ARBA00023315"/>
    </source>
</evidence>
<dbReference type="PANTHER" id="PTHR31642">
    <property type="entry name" value="TRICHOTHECENE 3-O-ACETYLTRANSFERASE"/>
    <property type="match status" value="1"/>
</dbReference>
<dbReference type="OMA" id="ACFANEG"/>
<organism evidence="5 6">
    <name type="scientific">Cynara cardunculus var. scolymus</name>
    <name type="common">Globe artichoke</name>
    <name type="synonym">Cynara scolymus</name>
    <dbReference type="NCBI Taxonomy" id="59895"/>
    <lineage>
        <taxon>Eukaryota</taxon>
        <taxon>Viridiplantae</taxon>
        <taxon>Streptophyta</taxon>
        <taxon>Embryophyta</taxon>
        <taxon>Tracheophyta</taxon>
        <taxon>Spermatophyta</taxon>
        <taxon>Magnoliopsida</taxon>
        <taxon>eudicotyledons</taxon>
        <taxon>Gunneridae</taxon>
        <taxon>Pentapetalae</taxon>
        <taxon>asterids</taxon>
        <taxon>campanulids</taxon>
        <taxon>Asterales</taxon>
        <taxon>Asteraceae</taxon>
        <taxon>Carduoideae</taxon>
        <taxon>Cardueae</taxon>
        <taxon>Carduinae</taxon>
        <taxon>Cynara</taxon>
    </lineage>
</organism>
<dbReference type="Gramene" id="KVI11866">
    <property type="protein sequence ID" value="KVI11866"/>
    <property type="gene ID" value="Ccrd_009712"/>
</dbReference>
<comment type="similarity">
    <text evidence="1">Belongs to the plant acyltransferase family.</text>
</comment>
<evidence type="ECO:0000256" key="2">
    <source>
        <dbReference type="ARBA" id="ARBA00022679"/>
    </source>
</evidence>
<dbReference type="AlphaFoldDB" id="A0A124SI78"/>
<evidence type="ECO:0000313" key="5">
    <source>
        <dbReference type="EMBL" id="KVI11866.1"/>
    </source>
</evidence>
<dbReference type="InterPro" id="IPR023213">
    <property type="entry name" value="CAT-like_dom_sf"/>
</dbReference>
<proteinExistence type="inferred from homology"/>
<evidence type="ECO:0008006" key="7">
    <source>
        <dbReference type="Google" id="ProtNLM"/>
    </source>
</evidence>
<dbReference type="GO" id="GO:0016747">
    <property type="term" value="F:acyltransferase activity, transferring groups other than amino-acyl groups"/>
    <property type="evidence" value="ECO:0007669"/>
    <property type="project" value="TreeGrafter"/>
</dbReference>
<keyword evidence="3" id="KW-0012">Acyltransferase</keyword>
<protein>
    <recommendedName>
        <fullName evidence="7">Chloramphenicol acetyltransferase-like domain-containing protein</fullName>
    </recommendedName>
</protein>
<reference evidence="5 6" key="1">
    <citation type="journal article" date="2016" name="Sci. Rep.">
        <title>The genome sequence of the outbreeding globe artichoke constructed de novo incorporating a phase-aware low-pass sequencing strategy of F1 progeny.</title>
        <authorList>
            <person name="Scaglione D."/>
            <person name="Reyes-Chin-Wo S."/>
            <person name="Acquadro A."/>
            <person name="Froenicke L."/>
            <person name="Portis E."/>
            <person name="Beitel C."/>
            <person name="Tirone M."/>
            <person name="Mauro R."/>
            <person name="Lo Monaco A."/>
            <person name="Mauromicale G."/>
            <person name="Faccioli P."/>
            <person name="Cattivelli L."/>
            <person name="Rieseberg L."/>
            <person name="Michelmore R."/>
            <person name="Lanteri S."/>
        </authorList>
    </citation>
    <scope>NUCLEOTIDE SEQUENCE [LARGE SCALE GENOMIC DNA]</scope>
    <source>
        <strain evidence="5">2C</strain>
    </source>
</reference>
<comment type="caution">
    <text evidence="5">The sequence shown here is derived from an EMBL/GenBank/DDBJ whole genome shotgun (WGS) entry which is preliminary data.</text>
</comment>